<evidence type="ECO:0000256" key="10">
    <source>
        <dbReference type="ARBA" id="ARBA00023163"/>
    </source>
</evidence>
<dbReference type="InterPro" id="IPR002117">
    <property type="entry name" value="p53_tumour_suppressor"/>
</dbReference>
<keyword evidence="7" id="KW-0805">Transcription regulation</keyword>
<evidence type="ECO:0000256" key="9">
    <source>
        <dbReference type="ARBA" id="ARBA00023159"/>
    </source>
</evidence>
<dbReference type="PRINTS" id="PR00386">
    <property type="entry name" value="P53SUPPRESSR"/>
</dbReference>
<evidence type="ECO:0000256" key="3">
    <source>
        <dbReference type="ARBA" id="ARBA00006167"/>
    </source>
</evidence>
<dbReference type="SUPFAM" id="SSF49417">
    <property type="entry name" value="p53-like transcription factors"/>
    <property type="match status" value="1"/>
</dbReference>
<evidence type="ECO:0000259" key="12">
    <source>
        <dbReference type="Pfam" id="PF00870"/>
    </source>
</evidence>
<evidence type="ECO:0000256" key="11">
    <source>
        <dbReference type="ARBA" id="ARBA00023242"/>
    </source>
</evidence>
<evidence type="ECO:0000256" key="2">
    <source>
        <dbReference type="ARBA" id="ARBA00004123"/>
    </source>
</evidence>
<dbReference type="GO" id="GO:0046872">
    <property type="term" value="F:metal ion binding"/>
    <property type="evidence" value="ECO:0007669"/>
    <property type="project" value="UniProtKB-KW"/>
</dbReference>
<evidence type="ECO:0000256" key="5">
    <source>
        <dbReference type="ARBA" id="ARBA00022723"/>
    </source>
</evidence>
<evidence type="ECO:0000313" key="14">
    <source>
        <dbReference type="Proteomes" id="UP000887116"/>
    </source>
</evidence>
<dbReference type="InterPro" id="IPR008967">
    <property type="entry name" value="p53-like_TF_DNA-bd_sf"/>
</dbReference>
<accession>A0A8X6L4D0</accession>
<dbReference type="GO" id="GO:0000978">
    <property type="term" value="F:RNA polymerase II cis-regulatory region sequence-specific DNA binding"/>
    <property type="evidence" value="ECO:0007669"/>
    <property type="project" value="TreeGrafter"/>
</dbReference>
<dbReference type="Gene3D" id="2.60.40.720">
    <property type="match status" value="1"/>
</dbReference>
<evidence type="ECO:0000256" key="7">
    <source>
        <dbReference type="ARBA" id="ARBA00023015"/>
    </source>
</evidence>
<keyword evidence="14" id="KW-1185">Reference proteome</keyword>
<feature type="domain" description="p53 DNA-binding" evidence="12">
    <location>
        <begin position="19"/>
        <end position="47"/>
    </location>
</feature>
<comment type="cofactor">
    <cofactor evidence="1">
        <name>Zn(2+)</name>
        <dbReference type="ChEBI" id="CHEBI:29105"/>
    </cofactor>
</comment>
<dbReference type="InterPro" id="IPR011615">
    <property type="entry name" value="p53_DNA-bd"/>
</dbReference>
<dbReference type="GO" id="GO:0000981">
    <property type="term" value="F:DNA-binding transcription factor activity, RNA polymerase II-specific"/>
    <property type="evidence" value="ECO:0007669"/>
    <property type="project" value="TreeGrafter"/>
</dbReference>
<dbReference type="PANTHER" id="PTHR11447:SF16">
    <property type="entry name" value="P53 PROTEIN LONG FORM VARIANT 1"/>
    <property type="match status" value="1"/>
</dbReference>
<dbReference type="GO" id="GO:0006915">
    <property type="term" value="P:apoptotic process"/>
    <property type="evidence" value="ECO:0007669"/>
    <property type="project" value="UniProtKB-KW"/>
</dbReference>
<organism evidence="13 14">
    <name type="scientific">Trichonephila clavata</name>
    <name type="common">Joro spider</name>
    <name type="synonym">Nephila clavata</name>
    <dbReference type="NCBI Taxonomy" id="2740835"/>
    <lineage>
        <taxon>Eukaryota</taxon>
        <taxon>Metazoa</taxon>
        <taxon>Ecdysozoa</taxon>
        <taxon>Arthropoda</taxon>
        <taxon>Chelicerata</taxon>
        <taxon>Arachnida</taxon>
        <taxon>Araneae</taxon>
        <taxon>Araneomorphae</taxon>
        <taxon>Entelegynae</taxon>
        <taxon>Araneoidea</taxon>
        <taxon>Nephilidae</taxon>
        <taxon>Trichonephila</taxon>
    </lineage>
</organism>
<gene>
    <name evidence="13" type="primary">NCL1_31029</name>
    <name evidence="13" type="ORF">TNCT_87281</name>
</gene>
<dbReference type="OrthoDB" id="5915660at2759"/>
<evidence type="ECO:0000256" key="8">
    <source>
        <dbReference type="ARBA" id="ARBA00023125"/>
    </source>
</evidence>
<dbReference type="Proteomes" id="UP000887116">
    <property type="component" value="Unassembled WGS sequence"/>
</dbReference>
<keyword evidence="4" id="KW-0053">Apoptosis</keyword>
<dbReference type="GO" id="GO:0005634">
    <property type="term" value="C:nucleus"/>
    <property type="evidence" value="ECO:0007669"/>
    <property type="project" value="UniProtKB-SubCell"/>
</dbReference>
<comment type="subcellular location">
    <subcellularLocation>
        <location evidence="2">Nucleus</location>
    </subcellularLocation>
</comment>
<keyword evidence="11" id="KW-0539">Nucleus</keyword>
<protein>
    <submittedName>
        <fullName evidence="13">Tp53</fullName>
    </submittedName>
</protein>
<keyword evidence="8" id="KW-0238">DNA-binding</keyword>
<keyword evidence="10" id="KW-0804">Transcription</keyword>
<evidence type="ECO:0000256" key="1">
    <source>
        <dbReference type="ARBA" id="ARBA00001947"/>
    </source>
</evidence>
<reference evidence="13" key="1">
    <citation type="submission" date="2020-07" db="EMBL/GenBank/DDBJ databases">
        <title>Multicomponent nature underlies the extraordinary mechanical properties of spider dragline silk.</title>
        <authorList>
            <person name="Kono N."/>
            <person name="Nakamura H."/>
            <person name="Mori M."/>
            <person name="Yoshida Y."/>
            <person name="Ohtoshi R."/>
            <person name="Malay A.D."/>
            <person name="Moran D.A.P."/>
            <person name="Tomita M."/>
            <person name="Numata K."/>
            <person name="Arakawa K."/>
        </authorList>
    </citation>
    <scope>NUCLEOTIDE SEQUENCE</scope>
</reference>
<comment type="caution">
    <text evidence="13">The sequence shown here is derived from an EMBL/GenBank/DDBJ whole genome shotgun (WGS) entry which is preliminary data.</text>
</comment>
<dbReference type="InterPro" id="IPR012346">
    <property type="entry name" value="p53/RUNT-type_TF_DNA-bd_sf"/>
</dbReference>
<dbReference type="PANTHER" id="PTHR11447">
    <property type="entry name" value="CELLULAR TUMOR ANTIGEN P53"/>
    <property type="match status" value="1"/>
</dbReference>
<sequence>MKVDLYSVSSNGVPEASGNKGKVIGQQKLDIKICACPGRDKKTEEKQLGNKETLEVPSKRKEMVSLSDTLEFTKSVYLPPLKKVKSNTGAPFTLSVADRECYEFLKHMKKFFEMCMAVNNLPPNIKTLIQGNHEKNDAQEPVYIE</sequence>
<comment type="similarity">
    <text evidence="3">Belongs to the p53 family.</text>
</comment>
<dbReference type="EMBL" id="BMAO01014809">
    <property type="protein sequence ID" value="GFQ97280.1"/>
    <property type="molecule type" value="Genomic_DNA"/>
</dbReference>
<keyword evidence="9" id="KW-0010">Activator</keyword>
<evidence type="ECO:0000313" key="13">
    <source>
        <dbReference type="EMBL" id="GFQ97280.1"/>
    </source>
</evidence>
<evidence type="ECO:0000256" key="6">
    <source>
        <dbReference type="ARBA" id="ARBA00022833"/>
    </source>
</evidence>
<dbReference type="Pfam" id="PF00870">
    <property type="entry name" value="P53"/>
    <property type="match status" value="1"/>
</dbReference>
<dbReference type="AlphaFoldDB" id="A0A8X6L4D0"/>
<proteinExistence type="inferred from homology"/>
<evidence type="ECO:0000256" key="4">
    <source>
        <dbReference type="ARBA" id="ARBA00022703"/>
    </source>
</evidence>
<keyword evidence="5" id="KW-0479">Metal-binding</keyword>
<name>A0A8X6L4D0_TRICU</name>
<keyword evidence="6" id="KW-0862">Zinc</keyword>